<keyword evidence="16" id="KW-1185">Reference proteome</keyword>
<dbReference type="Gene3D" id="1.10.510.10">
    <property type="entry name" value="Transferase(Phosphotransferase) domain 1"/>
    <property type="match status" value="1"/>
</dbReference>
<keyword evidence="6" id="KW-0808">Transferase</keyword>
<dbReference type="Pfam" id="PF09496">
    <property type="entry name" value="CENP-O"/>
    <property type="match status" value="1"/>
</dbReference>
<dbReference type="OrthoDB" id="10050372at2759"/>
<evidence type="ECO:0000256" key="2">
    <source>
        <dbReference type="ARBA" id="ARBA00004584"/>
    </source>
</evidence>
<evidence type="ECO:0000256" key="13">
    <source>
        <dbReference type="SAM" id="MobiDB-lite"/>
    </source>
</evidence>
<feature type="compositionally biased region" description="Low complexity" evidence="13">
    <location>
        <begin position="311"/>
        <end position="329"/>
    </location>
</feature>
<feature type="coiled-coil region" evidence="12">
    <location>
        <begin position="709"/>
        <end position="736"/>
    </location>
</feature>
<dbReference type="InterPro" id="IPR000719">
    <property type="entry name" value="Prot_kinase_dom"/>
</dbReference>
<dbReference type="GO" id="GO:0043484">
    <property type="term" value="P:regulation of RNA splicing"/>
    <property type="evidence" value="ECO:0007669"/>
    <property type="project" value="TreeGrafter"/>
</dbReference>
<evidence type="ECO:0000256" key="8">
    <source>
        <dbReference type="ARBA" id="ARBA00022777"/>
    </source>
</evidence>
<keyword evidence="4" id="KW-0158">Chromosome</keyword>
<keyword evidence="10" id="KW-0539">Nucleus</keyword>
<evidence type="ECO:0000313" key="15">
    <source>
        <dbReference type="EMBL" id="CRG82797.1"/>
    </source>
</evidence>
<dbReference type="GO" id="GO:0004674">
    <property type="term" value="F:protein serine/threonine kinase activity"/>
    <property type="evidence" value="ECO:0007669"/>
    <property type="project" value="UniProtKB-KW"/>
</dbReference>
<dbReference type="AlphaFoldDB" id="A0A0U1LIF6"/>
<evidence type="ECO:0000256" key="9">
    <source>
        <dbReference type="ARBA" id="ARBA00022840"/>
    </source>
</evidence>
<keyword evidence="8 15" id="KW-0418">Kinase</keyword>
<organism evidence="15 16">
    <name type="scientific">Talaromyces islandicus</name>
    <name type="common">Penicillium islandicum</name>
    <dbReference type="NCBI Taxonomy" id="28573"/>
    <lineage>
        <taxon>Eukaryota</taxon>
        <taxon>Fungi</taxon>
        <taxon>Dikarya</taxon>
        <taxon>Ascomycota</taxon>
        <taxon>Pezizomycotina</taxon>
        <taxon>Eurotiomycetes</taxon>
        <taxon>Eurotiomycetidae</taxon>
        <taxon>Eurotiales</taxon>
        <taxon>Trichocomaceae</taxon>
        <taxon>Talaromyces</taxon>
        <taxon>Talaromyces sect. Islandici</taxon>
    </lineage>
</organism>
<dbReference type="PANTHER" id="PTHR45646:SF11">
    <property type="entry name" value="SERINE_THREONINE-PROTEIN KINASE DOA"/>
    <property type="match status" value="1"/>
</dbReference>
<evidence type="ECO:0000256" key="6">
    <source>
        <dbReference type="ARBA" id="ARBA00022679"/>
    </source>
</evidence>
<accession>A0A0U1LIF6</accession>
<evidence type="ECO:0000256" key="12">
    <source>
        <dbReference type="SAM" id="Coils"/>
    </source>
</evidence>
<comment type="similarity">
    <text evidence="3">Belongs to the CENP-O/MCM21 family.</text>
</comment>
<name>A0A0U1LIF6_TALIS</name>
<dbReference type="PROSITE" id="PS50011">
    <property type="entry name" value="PROTEIN_KINASE_DOM"/>
    <property type="match status" value="1"/>
</dbReference>
<dbReference type="InterPro" id="IPR051175">
    <property type="entry name" value="CLK_kinases"/>
</dbReference>
<evidence type="ECO:0000259" key="14">
    <source>
        <dbReference type="PROSITE" id="PS50011"/>
    </source>
</evidence>
<dbReference type="InterPro" id="IPR018464">
    <property type="entry name" value="CENP-O"/>
</dbReference>
<evidence type="ECO:0000256" key="11">
    <source>
        <dbReference type="ARBA" id="ARBA00023328"/>
    </source>
</evidence>
<evidence type="ECO:0000256" key="4">
    <source>
        <dbReference type="ARBA" id="ARBA00022454"/>
    </source>
</evidence>
<dbReference type="STRING" id="28573.A0A0U1LIF6"/>
<dbReference type="EMBL" id="CVMT01000001">
    <property type="protein sequence ID" value="CRG82797.1"/>
    <property type="molecule type" value="Genomic_DNA"/>
</dbReference>
<sequence>MDKASKTHPGRDAVRSLLDSFDIDGPEDRHRCLVHPPLWESVLTFLHRNPIRRLPPPVLAFVLQRLFLALDYLHTECQIIHADIKADNIMFGIADDSVFRDFEERELQSPSPRKELDGRTIYVSQELRMPKKWGAPVLCDFGSAVPGNVEHSEDIQPNIYRAPEVILEAPWTYSVDIWNVGCMIWDIFESESLFTGLDPEFKTYRSRAHLAEMISLLGPPPPSFLAQGRLSHKFFSNKGEFCAELPLQNRIMLEDRETTFDGQDKAIFLRLVQKMLQWELDKRSSAKELGEDEWIHTYVFCAQKPKRLKMSPPESQTQSQTQLQPQVQPGLSTIRVSPTSWQDQALCFFVNQYRISAGSDGAVGFLDFLSDLLHSNNNDSTDLRKTHDPLQSALDAVANLVFYNRLREKSVYVDARKSYGWALESINAALRSETEACSDRTFAAVLLLSLFIDVAGERQGLVNQQTAGIYYLMQLRGSRNLSTKCSLSLFSWGLSHAMTQFFITGEYQCASLADLLTLAPESSHWHRAVRISGKIAFFVSITTPLVESSISPSSLDLTKLHTLFDFALDILNEISSWYRTLPENWKLSTLDKPPSGCGIDDDIYEINPRGPWAPGYVAQFYCAEVFFYSRLDECTKHITESPSLCMLLFSASDAKYQRLIEQAASLPRRIEYLVSKMCALVQLGFGEEKQEEENEFQLDSATTMDSQSISSVDSSLSRLESEITKIKNEIKRFQNRRRYLSASLVSSDYIRQRIEEKINASSTAARDIVPVLDSARDHRETNYHRLAFSTTTFPWKDPNPYSDAPNLLGVRIDVCERSGQFTKPYYVLLRREKETRTGTNKSQSRLSVYRHTVPAFIPIDKLALKYLPVPRPQQRAADDVVKPDRTRKQDLKAFVHHLRKELVAWHLRCDSIAWLQENLGLLETDSNRKNKSALSSLAETSLEARYARLEWRDGRVGRFKISNSGLVERAVVIGDQGRDKRMEDILTGGDRRVESLVGRLARA</sequence>
<dbReference type="GO" id="GO:0005634">
    <property type="term" value="C:nucleus"/>
    <property type="evidence" value="ECO:0007669"/>
    <property type="project" value="UniProtKB-SubCell"/>
</dbReference>
<dbReference type="Proteomes" id="UP000054383">
    <property type="component" value="Unassembled WGS sequence"/>
</dbReference>
<dbReference type="InterPro" id="IPR008271">
    <property type="entry name" value="Ser/Thr_kinase_AS"/>
</dbReference>
<keyword evidence="5" id="KW-0723">Serine/threonine-protein kinase</keyword>
<keyword evidence="7" id="KW-0547">Nucleotide-binding</keyword>
<keyword evidence="11" id="KW-0137">Centromere</keyword>
<evidence type="ECO:0000256" key="3">
    <source>
        <dbReference type="ARBA" id="ARBA00007321"/>
    </source>
</evidence>
<dbReference type="PROSITE" id="PS00108">
    <property type="entry name" value="PROTEIN_KINASE_ST"/>
    <property type="match status" value="1"/>
</dbReference>
<evidence type="ECO:0000256" key="7">
    <source>
        <dbReference type="ARBA" id="ARBA00022741"/>
    </source>
</evidence>
<dbReference type="SMART" id="SM00220">
    <property type="entry name" value="S_TKc"/>
    <property type="match status" value="1"/>
</dbReference>
<evidence type="ECO:0000256" key="1">
    <source>
        <dbReference type="ARBA" id="ARBA00004123"/>
    </source>
</evidence>
<feature type="domain" description="Protein kinase" evidence="14">
    <location>
        <begin position="1"/>
        <end position="299"/>
    </location>
</feature>
<dbReference type="GO" id="GO:0005524">
    <property type="term" value="F:ATP binding"/>
    <property type="evidence" value="ECO:0007669"/>
    <property type="project" value="UniProtKB-KW"/>
</dbReference>
<dbReference type="GO" id="GO:0000776">
    <property type="term" value="C:kinetochore"/>
    <property type="evidence" value="ECO:0007669"/>
    <property type="project" value="InterPro"/>
</dbReference>
<reference evidence="15 16" key="1">
    <citation type="submission" date="2015-04" db="EMBL/GenBank/DDBJ databases">
        <authorList>
            <person name="Syromyatnikov M.Y."/>
            <person name="Popov V.N."/>
        </authorList>
    </citation>
    <scope>NUCLEOTIDE SEQUENCE [LARGE SCALE GENOMIC DNA]</scope>
    <source>
        <strain evidence="15">WF-38-12</strain>
    </source>
</reference>
<proteinExistence type="inferred from homology"/>
<dbReference type="Gene3D" id="3.30.200.20">
    <property type="entry name" value="Phosphorylase Kinase, domain 1"/>
    <property type="match status" value="1"/>
</dbReference>
<comment type="subcellular location">
    <subcellularLocation>
        <location evidence="2">Chromosome</location>
        <location evidence="2">Centromere</location>
    </subcellularLocation>
    <subcellularLocation>
        <location evidence="1">Nucleus</location>
    </subcellularLocation>
</comment>
<dbReference type="PANTHER" id="PTHR45646">
    <property type="entry name" value="SERINE/THREONINE-PROTEIN KINASE DOA-RELATED"/>
    <property type="match status" value="1"/>
</dbReference>
<keyword evidence="9" id="KW-0067">ATP-binding</keyword>
<protein>
    <submittedName>
        <fullName evidence="15">Putative dual specificity tyrosine-phosphorylation-regulated kinase 3 homolog</fullName>
    </submittedName>
</protein>
<evidence type="ECO:0000256" key="10">
    <source>
        <dbReference type="ARBA" id="ARBA00023242"/>
    </source>
</evidence>
<evidence type="ECO:0000313" key="16">
    <source>
        <dbReference type="Proteomes" id="UP000054383"/>
    </source>
</evidence>
<dbReference type="Pfam" id="PF00069">
    <property type="entry name" value="Pkinase"/>
    <property type="match status" value="1"/>
</dbReference>
<keyword evidence="12" id="KW-0175">Coiled coil</keyword>
<dbReference type="SUPFAM" id="SSF56112">
    <property type="entry name" value="Protein kinase-like (PK-like)"/>
    <property type="match status" value="1"/>
</dbReference>
<dbReference type="InterPro" id="IPR011009">
    <property type="entry name" value="Kinase-like_dom_sf"/>
</dbReference>
<feature type="region of interest" description="Disordered" evidence="13">
    <location>
        <begin position="309"/>
        <end position="329"/>
    </location>
</feature>
<gene>
    <name evidence="15" type="ORF">PISL3812_00143</name>
</gene>
<evidence type="ECO:0000256" key="5">
    <source>
        <dbReference type="ARBA" id="ARBA00022527"/>
    </source>
</evidence>